<dbReference type="SUPFAM" id="SSF52540">
    <property type="entry name" value="P-loop containing nucleoside triphosphate hydrolases"/>
    <property type="match status" value="1"/>
</dbReference>
<feature type="region of interest" description="Disordered" evidence="3">
    <location>
        <begin position="415"/>
        <end position="438"/>
    </location>
</feature>
<protein>
    <recommendedName>
        <fullName evidence="6">MinD-like ATPase involved in chromosome partitioning or flagellar assembly</fullName>
    </recommendedName>
</protein>
<organism evidence="4 5">
    <name type="scientific">Microbacterium limosum</name>
    <dbReference type="NCBI Taxonomy" id="3079935"/>
    <lineage>
        <taxon>Bacteria</taxon>
        <taxon>Bacillati</taxon>
        <taxon>Actinomycetota</taxon>
        <taxon>Actinomycetes</taxon>
        <taxon>Micrococcales</taxon>
        <taxon>Microbacteriaceae</taxon>
        <taxon>Microbacterium</taxon>
    </lineage>
</organism>
<dbReference type="GO" id="GO:0009898">
    <property type="term" value="C:cytoplasmic side of plasma membrane"/>
    <property type="evidence" value="ECO:0007669"/>
    <property type="project" value="TreeGrafter"/>
</dbReference>
<dbReference type="InterPro" id="IPR050625">
    <property type="entry name" value="ParA/MinD_ATPase"/>
</dbReference>
<dbReference type="PANTHER" id="PTHR43384:SF6">
    <property type="entry name" value="SEPTUM SITE-DETERMINING PROTEIN MIND HOMOLOG, CHLOROPLASTIC"/>
    <property type="match status" value="1"/>
</dbReference>
<dbReference type="GO" id="GO:0051782">
    <property type="term" value="P:negative regulation of cell division"/>
    <property type="evidence" value="ECO:0007669"/>
    <property type="project" value="TreeGrafter"/>
</dbReference>
<reference evidence="4 5" key="1">
    <citation type="submission" date="2023-10" db="EMBL/GenBank/DDBJ databases">
        <title>Y20.</title>
        <authorList>
            <person name="Zhang G."/>
            <person name="Ding Y."/>
        </authorList>
    </citation>
    <scope>NUCLEOTIDE SEQUENCE [LARGE SCALE GENOMIC DNA]</scope>
    <source>
        <strain evidence="4 5">Y20</strain>
    </source>
</reference>
<keyword evidence="1" id="KW-0547">Nucleotide-binding</keyword>
<dbReference type="AlphaFoldDB" id="A0AAU0ME40"/>
<keyword evidence="2" id="KW-0067">ATP-binding</keyword>
<dbReference type="RefSeq" id="WP_330169906.1">
    <property type="nucleotide sequence ID" value="NZ_CP137080.1"/>
</dbReference>
<evidence type="ECO:0000256" key="1">
    <source>
        <dbReference type="ARBA" id="ARBA00022741"/>
    </source>
</evidence>
<dbReference type="PANTHER" id="PTHR43384">
    <property type="entry name" value="SEPTUM SITE-DETERMINING PROTEIN MIND HOMOLOG, CHLOROPLASTIC-RELATED"/>
    <property type="match status" value="1"/>
</dbReference>
<evidence type="ECO:0000313" key="4">
    <source>
        <dbReference type="EMBL" id="WOQ68765.1"/>
    </source>
</evidence>
<dbReference type="GO" id="GO:0005524">
    <property type="term" value="F:ATP binding"/>
    <property type="evidence" value="ECO:0007669"/>
    <property type="project" value="UniProtKB-KW"/>
</dbReference>
<accession>A0AAU0ME40</accession>
<gene>
    <name evidence="4" type="ORF">RYJ27_08580</name>
</gene>
<feature type="compositionally biased region" description="Basic residues" evidence="3">
    <location>
        <begin position="429"/>
        <end position="438"/>
    </location>
</feature>
<evidence type="ECO:0000256" key="2">
    <source>
        <dbReference type="ARBA" id="ARBA00022840"/>
    </source>
</evidence>
<proteinExistence type="predicted"/>
<dbReference type="Gene3D" id="3.40.50.300">
    <property type="entry name" value="P-loop containing nucleotide triphosphate hydrolases"/>
    <property type="match status" value="1"/>
</dbReference>
<sequence length="438" mass="45327">MSARVAVAVGAPHDGVLAEALHRAGLEAVAMLDPLALSAGAVVGPGDPRGAAAPALLQGADTVIVWAHRSVLTRELVTLCDRGGARIVAVGSGADADRLAAAFGLDEPVDPGDADAVVQAVRRFAPDPLFAPVTALGRDVSDPRGSVIVVWGPEGAPGRSTLAAALSFELARGAGVTALVDADTRAPSQALALGLPDEGPGFAAACRHAEAGDLDAGELLRISIPVQHRDAQVDVLCGINRPARWPELSASRVAAALEECRRWARFTVVDVAPSLEEDDEITSDLEGPRRNAATLAALRAADVVVAVCAAEPVGVARFLRAHADLRQVVGPVPVLIAVNRLRPGGLGFDGRGQVRRALARFAGVDRVWFLPEDPRATDAAVLQARPLAEVAPRSPLVTGVRRLVGEGVMAEIGGEPAAGVRDEHASGRGPRRVRRRTA</sequence>
<evidence type="ECO:0000313" key="5">
    <source>
        <dbReference type="Proteomes" id="UP001329313"/>
    </source>
</evidence>
<evidence type="ECO:0000256" key="3">
    <source>
        <dbReference type="SAM" id="MobiDB-lite"/>
    </source>
</evidence>
<dbReference type="EMBL" id="CP137080">
    <property type="protein sequence ID" value="WOQ68765.1"/>
    <property type="molecule type" value="Genomic_DNA"/>
</dbReference>
<keyword evidence="5" id="KW-1185">Reference proteome</keyword>
<evidence type="ECO:0008006" key="6">
    <source>
        <dbReference type="Google" id="ProtNLM"/>
    </source>
</evidence>
<dbReference type="Proteomes" id="UP001329313">
    <property type="component" value="Chromosome"/>
</dbReference>
<dbReference type="InterPro" id="IPR027417">
    <property type="entry name" value="P-loop_NTPase"/>
</dbReference>
<dbReference type="GO" id="GO:0016887">
    <property type="term" value="F:ATP hydrolysis activity"/>
    <property type="evidence" value="ECO:0007669"/>
    <property type="project" value="TreeGrafter"/>
</dbReference>
<name>A0AAU0ME40_9MICO</name>
<dbReference type="KEGG" id="mliy:RYJ27_08580"/>
<dbReference type="GO" id="GO:0005829">
    <property type="term" value="C:cytosol"/>
    <property type="evidence" value="ECO:0007669"/>
    <property type="project" value="TreeGrafter"/>
</dbReference>